<evidence type="ECO:0000313" key="7">
    <source>
        <dbReference type="EMBL" id="KAK3942658.1"/>
    </source>
</evidence>
<name>A0AAN6ND98_9PEZI</name>
<dbReference type="GO" id="GO:0050660">
    <property type="term" value="F:flavin adenine dinucleotide binding"/>
    <property type="evidence" value="ECO:0007669"/>
    <property type="project" value="InterPro"/>
</dbReference>
<comment type="cofactor">
    <cofactor evidence="1">
        <name>FAD</name>
        <dbReference type="ChEBI" id="CHEBI:57692"/>
    </cofactor>
</comment>
<dbReference type="GO" id="GO:0004499">
    <property type="term" value="F:N,N-dimethylaniline monooxygenase activity"/>
    <property type="evidence" value="ECO:0007669"/>
    <property type="project" value="InterPro"/>
</dbReference>
<protein>
    <submittedName>
        <fullName evidence="7">Flavin-containing monooxygenase 9</fullName>
    </submittedName>
</protein>
<dbReference type="InterPro" id="IPR050346">
    <property type="entry name" value="FMO-like"/>
</dbReference>
<dbReference type="EMBL" id="MU853772">
    <property type="protein sequence ID" value="KAK3942658.1"/>
    <property type="molecule type" value="Genomic_DNA"/>
</dbReference>
<dbReference type="SUPFAM" id="SSF51905">
    <property type="entry name" value="FAD/NAD(P)-binding domain"/>
    <property type="match status" value="2"/>
</dbReference>
<dbReference type="Gene3D" id="3.50.50.60">
    <property type="entry name" value="FAD/NAD(P)-binding domain"/>
    <property type="match status" value="1"/>
</dbReference>
<sequence length="543" mass="61900">MLAARRAMEKARVAVIGAGPSGLSMLKQLREDGFKVTLYERRNRVGGLWAYTENPAYTTALPITRANLSKFTCGFSDFPIPDKYQIYMQPHEFQEYMESYAHHFDLLKDIVFEATVSKVRRSDANDSWLIDVADKKNGKTETAEFDRVAFCNGYQTKAEVPTFEGQDKFAGTIMHSQAYRDASQFKDKKVVVVGLSSSSGDVIPDLMPVASKVYVSHRRGAVPFKRYRNGVPNDISLTWRRRQISQFLQKHFPSLARWAADAAIAWIARRAFGKLDPAWRLEPFPSITLNVPGSFELVMPFLKDGSLTSLHGLTRFTGQRSIEFADGTVIDDVDAVILCTGYSADWSAAAPFMETSRPTPIKTYGGPDMHRLYMNLFPPQYADSCVMLCYSAFGKNNGWSFADVTAWAVSNVWRGVGPLPPREEMEKHIDAHQKWVAEKWDLDHYCDVSMVKQWEFQQWLHKAAGTGMENLGWGWKGWLFWLKDRKMYNLMNDGVETAHAYRYFETGKRRTWDGARDAIIHLNEAIKMTFPLKEIPWPPEPKA</sequence>
<evidence type="ECO:0000256" key="4">
    <source>
        <dbReference type="ARBA" id="ARBA00022827"/>
    </source>
</evidence>
<organism evidence="7 8">
    <name type="scientific">Diplogelasinospora grovesii</name>
    <dbReference type="NCBI Taxonomy" id="303347"/>
    <lineage>
        <taxon>Eukaryota</taxon>
        <taxon>Fungi</taxon>
        <taxon>Dikarya</taxon>
        <taxon>Ascomycota</taxon>
        <taxon>Pezizomycotina</taxon>
        <taxon>Sordariomycetes</taxon>
        <taxon>Sordariomycetidae</taxon>
        <taxon>Sordariales</taxon>
        <taxon>Diplogelasinosporaceae</taxon>
        <taxon>Diplogelasinospora</taxon>
    </lineage>
</organism>
<keyword evidence="3" id="KW-0285">Flavoprotein</keyword>
<comment type="caution">
    <text evidence="7">The sequence shown here is derived from an EMBL/GenBank/DDBJ whole genome shotgun (WGS) entry which is preliminary data.</text>
</comment>
<dbReference type="AlphaFoldDB" id="A0AAN6ND98"/>
<accession>A0AAN6ND98</accession>
<dbReference type="InterPro" id="IPR036188">
    <property type="entry name" value="FAD/NAD-bd_sf"/>
</dbReference>
<evidence type="ECO:0000313" key="8">
    <source>
        <dbReference type="Proteomes" id="UP001303473"/>
    </source>
</evidence>
<proteinExistence type="inferred from homology"/>
<comment type="similarity">
    <text evidence="2">Belongs to the FMO family.</text>
</comment>
<keyword evidence="8" id="KW-1185">Reference proteome</keyword>
<keyword evidence="7" id="KW-0503">Monooxygenase</keyword>
<dbReference type="FunFam" id="3.50.50.60:FF:000023">
    <property type="entry name" value="Dimethylaniline monooxygenase [N-oxide-forming]"/>
    <property type="match status" value="1"/>
</dbReference>
<evidence type="ECO:0000256" key="1">
    <source>
        <dbReference type="ARBA" id="ARBA00001974"/>
    </source>
</evidence>
<dbReference type="PANTHER" id="PTHR23023">
    <property type="entry name" value="DIMETHYLANILINE MONOOXYGENASE"/>
    <property type="match status" value="1"/>
</dbReference>
<dbReference type="InterPro" id="IPR000960">
    <property type="entry name" value="Flavin_mOase"/>
</dbReference>
<dbReference type="Pfam" id="PF00743">
    <property type="entry name" value="FMO-like"/>
    <property type="match status" value="1"/>
</dbReference>
<evidence type="ECO:0000256" key="3">
    <source>
        <dbReference type="ARBA" id="ARBA00022630"/>
    </source>
</evidence>
<evidence type="ECO:0000256" key="5">
    <source>
        <dbReference type="ARBA" id="ARBA00022857"/>
    </source>
</evidence>
<dbReference type="PIRSF" id="PIRSF000332">
    <property type="entry name" value="FMO"/>
    <property type="match status" value="1"/>
</dbReference>
<evidence type="ECO:0000256" key="6">
    <source>
        <dbReference type="ARBA" id="ARBA00023002"/>
    </source>
</evidence>
<dbReference type="InterPro" id="IPR020946">
    <property type="entry name" value="Flavin_mOase-like"/>
</dbReference>
<dbReference type="PRINTS" id="PR00370">
    <property type="entry name" value="FMOXYGENASE"/>
</dbReference>
<gene>
    <name evidence="7" type="ORF">QBC46DRAFT_379622</name>
</gene>
<evidence type="ECO:0000256" key="2">
    <source>
        <dbReference type="ARBA" id="ARBA00009183"/>
    </source>
</evidence>
<keyword evidence="5" id="KW-0521">NADP</keyword>
<keyword evidence="4" id="KW-0274">FAD</keyword>
<dbReference type="Proteomes" id="UP001303473">
    <property type="component" value="Unassembled WGS sequence"/>
</dbReference>
<dbReference type="GO" id="GO:0050661">
    <property type="term" value="F:NADP binding"/>
    <property type="evidence" value="ECO:0007669"/>
    <property type="project" value="InterPro"/>
</dbReference>
<keyword evidence="6" id="KW-0560">Oxidoreductase</keyword>
<reference evidence="8" key="1">
    <citation type="journal article" date="2023" name="Mol. Phylogenet. Evol.">
        <title>Genome-scale phylogeny and comparative genomics of the fungal order Sordariales.</title>
        <authorList>
            <person name="Hensen N."/>
            <person name="Bonometti L."/>
            <person name="Westerberg I."/>
            <person name="Brannstrom I.O."/>
            <person name="Guillou S."/>
            <person name="Cros-Aarteil S."/>
            <person name="Calhoun S."/>
            <person name="Haridas S."/>
            <person name="Kuo A."/>
            <person name="Mondo S."/>
            <person name="Pangilinan J."/>
            <person name="Riley R."/>
            <person name="LaButti K."/>
            <person name="Andreopoulos B."/>
            <person name="Lipzen A."/>
            <person name="Chen C."/>
            <person name="Yan M."/>
            <person name="Daum C."/>
            <person name="Ng V."/>
            <person name="Clum A."/>
            <person name="Steindorff A."/>
            <person name="Ohm R.A."/>
            <person name="Martin F."/>
            <person name="Silar P."/>
            <person name="Natvig D.O."/>
            <person name="Lalanne C."/>
            <person name="Gautier V."/>
            <person name="Ament-Velasquez S.L."/>
            <person name="Kruys A."/>
            <person name="Hutchinson M.I."/>
            <person name="Powell A.J."/>
            <person name="Barry K."/>
            <person name="Miller A.N."/>
            <person name="Grigoriev I.V."/>
            <person name="Debuchy R."/>
            <person name="Gladieux P."/>
            <person name="Hiltunen Thoren M."/>
            <person name="Johannesson H."/>
        </authorList>
    </citation>
    <scope>NUCLEOTIDE SEQUENCE [LARGE SCALE GENOMIC DNA]</scope>
    <source>
        <strain evidence="8">CBS 340.73</strain>
    </source>
</reference>